<dbReference type="EMBL" id="KN835274">
    <property type="protein sequence ID" value="KIK41242.1"/>
    <property type="molecule type" value="Genomic_DNA"/>
</dbReference>
<keyword evidence="2" id="KW-1185">Reference proteome</keyword>
<accession>A0A0D0B422</accession>
<dbReference type="OrthoDB" id="37659at2759"/>
<feature type="non-terminal residue" evidence="1">
    <location>
        <position position="106"/>
    </location>
</feature>
<feature type="non-terminal residue" evidence="1">
    <location>
        <position position="1"/>
    </location>
</feature>
<reference evidence="2" key="2">
    <citation type="submission" date="2015-01" db="EMBL/GenBank/DDBJ databases">
        <title>Evolutionary Origins and Diversification of the Mycorrhizal Mutualists.</title>
        <authorList>
            <consortium name="DOE Joint Genome Institute"/>
            <consortium name="Mycorrhizal Genomics Consortium"/>
            <person name="Kohler A."/>
            <person name="Kuo A."/>
            <person name="Nagy L.G."/>
            <person name="Floudas D."/>
            <person name="Copeland A."/>
            <person name="Barry K.W."/>
            <person name="Cichocki N."/>
            <person name="Veneault-Fourrey C."/>
            <person name="LaButti K."/>
            <person name="Lindquist E.A."/>
            <person name="Lipzen A."/>
            <person name="Lundell T."/>
            <person name="Morin E."/>
            <person name="Murat C."/>
            <person name="Riley R."/>
            <person name="Ohm R."/>
            <person name="Sun H."/>
            <person name="Tunlid A."/>
            <person name="Henrissat B."/>
            <person name="Grigoriev I.V."/>
            <person name="Hibbett D.S."/>
            <person name="Martin F."/>
        </authorList>
    </citation>
    <scope>NUCLEOTIDE SEQUENCE [LARGE SCALE GENOMIC DNA]</scope>
    <source>
        <strain evidence="2">UH-Slu-Lm8-n1</strain>
    </source>
</reference>
<name>A0A0D0B422_9AGAM</name>
<gene>
    <name evidence="1" type="ORF">CY34DRAFT_40148</name>
</gene>
<evidence type="ECO:0000313" key="1">
    <source>
        <dbReference type="EMBL" id="KIK41242.1"/>
    </source>
</evidence>
<reference evidence="1 2" key="1">
    <citation type="submission" date="2014-04" db="EMBL/GenBank/DDBJ databases">
        <authorList>
            <consortium name="DOE Joint Genome Institute"/>
            <person name="Kuo A."/>
            <person name="Ruytinx J."/>
            <person name="Rineau F."/>
            <person name="Colpaert J."/>
            <person name="Kohler A."/>
            <person name="Nagy L.G."/>
            <person name="Floudas D."/>
            <person name="Copeland A."/>
            <person name="Barry K.W."/>
            <person name="Cichocki N."/>
            <person name="Veneault-Fourrey C."/>
            <person name="LaButti K."/>
            <person name="Lindquist E.A."/>
            <person name="Lipzen A."/>
            <person name="Lundell T."/>
            <person name="Morin E."/>
            <person name="Murat C."/>
            <person name="Sun H."/>
            <person name="Tunlid A."/>
            <person name="Henrissat B."/>
            <person name="Grigoriev I.V."/>
            <person name="Hibbett D.S."/>
            <person name="Martin F."/>
            <person name="Nordberg H.P."/>
            <person name="Cantor M.N."/>
            <person name="Hua S.X."/>
        </authorList>
    </citation>
    <scope>NUCLEOTIDE SEQUENCE [LARGE SCALE GENOMIC DNA]</scope>
    <source>
        <strain evidence="1 2">UH-Slu-Lm8-n1</strain>
    </source>
</reference>
<dbReference type="Proteomes" id="UP000054485">
    <property type="component" value="Unassembled WGS sequence"/>
</dbReference>
<protein>
    <submittedName>
        <fullName evidence="1">Uncharacterized protein</fullName>
    </submittedName>
</protein>
<dbReference type="InParanoid" id="A0A0D0B422"/>
<dbReference type="HOGENOM" id="CLU_116351_3_0_1"/>
<evidence type="ECO:0000313" key="2">
    <source>
        <dbReference type="Proteomes" id="UP000054485"/>
    </source>
</evidence>
<proteinExistence type="predicted"/>
<sequence>VEVVQLRPGEEEPRRPYPLHWATCVETGPGIGNTYQITGNSDNYAINIRLDQPLENRKDWRGSFIVGTVTWAELGEMGRTLATVDIVRNIPSWNNDDWVMSALISL</sequence>
<dbReference type="AlphaFoldDB" id="A0A0D0B422"/>
<organism evidence="1 2">
    <name type="scientific">Suillus luteus UH-Slu-Lm8-n1</name>
    <dbReference type="NCBI Taxonomy" id="930992"/>
    <lineage>
        <taxon>Eukaryota</taxon>
        <taxon>Fungi</taxon>
        <taxon>Dikarya</taxon>
        <taxon>Basidiomycota</taxon>
        <taxon>Agaricomycotina</taxon>
        <taxon>Agaricomycetes</taxon>
        <taxon>Agaricomycetidae</taxon>
        <taxon>Boletales</taxon>
        <taxon>Suillineae</taxon>
        <taxon>Suillaceae</taxon>
        <taxon>Suillus</taxon>
    </lineage>
</organism>